<dbReference type="InterPro" id="IPR020471">
    <property type="entry name" value="AKR"/>
</dbReference>
<name>A0A7C4D1U8_THEPE</name>
<dbReference type="SUPFAM" id="SSF51430">
    <property type="entry name" value="NAD(P)-linked oxidoreductase"/>
    <property type="match status" value="1"/>
</dbReference>
<evidence type="ECO:0000313" key="2">
    <source>
        <dbReference type="EMBL" id="HGM46494.1"/>
    </source>
</evidence>
<dbReference type="Pfam" id="PF00248">
    <property type="entry name" value="Aldo_ket_red"/>
    <property type="match status" value="1"/>
</dbReference>
<organism evidence="2">
    <name type="scientific">Thermofilum pendens</name>
    <dbReference type="NCBI Taxonomy" id="2269"/>
    <lineage>
        <taxon>Archaea</taxon>
        <taxon>Thermoproteota</taxon>
        <taxon>Thermoprotei</taxon>
        <taxon>Thermofilales</taxon>
        <taxon>Thermofilaceae</taxon>
        <taxon>Thermofilum</taxon>
    </lineage>
</organism>
<comment type="caution">
    <text evidence="2">The sequence shown here is derived from an EMBL/GenBank/DDBJ whole genome shotgun (WGS) entry which is preliminary data.</text>
</comment>
<dbReference type="Gene3D" id="3.20.20.100">
    <property type="entry name" value="NADP-dependent oxidoreductase domain"/>
    <property type="match status" value="1"/>
</dbReference>
<dbReference type="InterPro" id="IPR023210">
    <property type="entry name" value="NADP_OxRdtase_dom"/>
</dbReference>
<proteinExistence type="predicted"/>
<dbReference type="InterPro" id="IPR018170">
    <property type="entry name" value="Aldo/ket_reductase_CS"/>
</dbReference>
<dbReference type="CDD" id="cd19072">
    <property type="entry name" value="AKR_AKR3F1-like"/>
    <property type="match status" value="1"/>
</dbReference>
<feature type="domain" description="NADP-dependent oxidoreductase" evidence="1">
    <location>
        <begin position="6"/>
        <end position="259"/>
    </location>
</feature>
<dbReference type="PANTHER" id="PTHR43638:SF3">
    <property type="entry name" value="ALDEHYDE REDUCTASE"/>
    <property type="match status" value="1"/>
</dbReference>
<sequence length="267" mass="29932">MSLPALGMGTWGIGGGFWSPDRSRDEEWIAILRRGIELGASLIDTAEMYGGGHSEELVGEAVKAFPREEVFIVTKVWPTHARYDDVLKSAEASMKRLGTHIDLYLIHWPPTDTPLCETMRALEAVVARGIARFIGVSNFSLELIEEARACLSREDVAAVENKFSLLDRGDEETVVPYTEREGMLYIAYSPLEEGELAKNRFLAQIGAKYRKTAAQVALNWLLRFPSVVPIPKAGSIWHLEENIGSAGWRLSDEDWRLISEQFRRLPA</sequence>
<dbReference type="PRINTS" id="PR00069">
    <property type="entry name" value="ALDKETRDTASE"/>
</dbReference>
<evidence type="ECO:0000259" key="1">
    <source>
        <dbReference type="Pfam" id="PF00248"/>
    </source>
</evidence>
<accession>A0A7C4D1U8</accession>
<dbReference type="EMBL" id="DTBQ01000055">
    <property type="protein sequence ID" value="HGM46494.1"/>
    <property type="molecule type" value="Genomic_DNA"/>
</dbReference>
<gene>
    <name evidence="2" type="ORF">ENU21_01905</name>
</gene>
<dbReference type="PANTHER" id="PTHR43638">
    <property type="entry name" value="OXIDOREDUCTASE, ALDO/KETO REDUCTASE FAMILY PROTEIN"/>
    <property type="match status" value="1"/>
</dbReference>
<dbReference type="PROSITE" id="PS00062">
    <property type="entry name" value="ALDOKETO_REDUCTASE_2"/>
    <property type="match status" value="1"/>
</dbReference>
<reference evidence="2" key="1">
    <citation type="journal article" date="2020" name="mSystems">
        <title>Genome- and Community-Level Interaction Insights into Carbon Utilization and Element Cycling Functions of Hydrothermarchaeota in Hydrothermal Sediment.</title>
        <authorList>
            <person name="Zhou Z."/>
            <person name="Liu Y."/>
            <person name="Xu W."/>
            <person name="Pan J."/>
            <person name="Luo Z.H."/>
            <person name="Li M."/>
        </authorList>
    </citation>
    <scope>NUCLEOTIDE SEQUENCE</scope>
    <source>
        <strain evidence="2">SpSt-649</strain>
    </source>
</reference>
<dbReference type="AlphaFoldDB" id="A0A7C4D1U8"/>
<protein>
    <submittedName>
        <fullName evidence="2">Aldo/keto reductase</fullName>
    </submittedName>
</protein>
<dbReference type="GO" id="GO:0016491">
    <property type="term" value="F:oxidoreductase activity"/>
    <property type="evidence" value="ECO:0007669"/>
    <property type="project" value="InterPro"/>
</dbReference>
<dbReference type="InterPro" id="IPR036812">
    <property type="entry name" value="NAD(P)_OxRdtase_dom_sf"/>
</dbReference>